<sequence length="68" mass="8098">MKVWKLQRDTNKLIIHMIDLVNKHQGNDLNADDMMELFCKDKKELIDIFVETVKNAGNPQLDFLEIYY</sequence>
<evidence type="ECO:0000313" key="1">
    <source>
        <dbReference type="EMBL" id="CAB5214114.1"/>
    </source>
</evidence>
<dbReference type="EMBL" id="LR798242">
    <property type="protein sequence ID" value="CAB5214114.1"/>
    <property type="molecule type" value="Genomic_DNA"/>
</dbReference>
<name>A0A6J7WJA8_9CAUD</name>
<protein>
    <submittedName>
        <fullName evidence="1">Uncharacterized protein</fullName>
    </submittedName>
</protein>
<proteinExistence type="predicted"/>
<reference evidence="1" key="1">
    <citation type="submission" date="2020-05" db="EMBL/GenBank/DDBJ databases">
        <authorList>
            <person name="Chiriac C."/>
            <person name="Salcher M."/>
            <person name="Ghai R."/>
            <person name="Kavagutti S V."/>
        </authorList>
    </citation>
    <scope>NUCLEOTIDE SEQUENCE</scope>
</reference>
<organism evidence="1">
    <name type="scientific">uncultured Caudovirales phage</name>
    <dbReference type="NCBI Taxonomy" id="2100421"/>
    <lineage>
        <taxon>Viruses</taxon>
        <taxon>Duplodnaviria</taxon>
        <taxon>Heunggongvirae</taxon>
        <taxon>Uroviricota</taxon>
        <taxon>Caudoviricetes</taxon>
        <taxon>Peduoviridae</taxon>
        <taxon>Maltschvirus</taxon>
        <taxon>Maltschvirus maltsch</taxon>
    </lineage>
</organism>
<accession>A0A6J7WJA8</accession>
<gene>
    <name evidence="1" type="ORF">UFOVP185_17</name>
</gene>